<name>A0ABW1YMX9_9GAMM</name>
<dbReference type="EMBL" id="JBHSVR010000001">
    <property type="protein sequence ID" value="MFC6632800.1"/>
    <property type="molecule type" value="Genomic_DNA"/>
</dbReference>
<proteinExistence type="inferred from homology"/>
<evidence type="ECO:0000259" key="2">
    <source>
        <dbReference type="Pfam" id="PF03795"/>
    </source>
</evidence>
<sequence>MFVVILRFSENRERMGELMDAHKAWAKQGLDDGVFLMIGSLQPGLGGAILAHNISRQDLESFVDRDPFVAERIVTVEILEITPSKTDERLAFLSAV</sequence>
<protein>
    <submittedName>
        <fullName evidence="3">YciI family protein</fullName>
    </submittedName>
</protein>
<dbReference type="PANTHER" id="PTHR37828:SF1">
    <property type="entry name" value="YCII-RELATED DOMAIN-CONTAINING PROTEIN"/>
    <property type="match status" value="1"/>
</dbReference>
<dbReference type="Gene3D" id="3.30.70.1060">
    <property type="entry name" value="Dimeric alpha+beta barrel"/>
    <property type="match status" value="1"/>
</dbReference>
<evidence type="ECO:0000256" key="1">
    <source>
        <dbReference type="ARBA" id="ARBA00007689"/>
    </source>
</evidence>
<evidence type="ECO:0000313" key="3">
    <source>
        <dbReference type="EMBL" id="MFC6632800.1"/>
    </source>
</evidence>
<dbReference type="Proteomes" id="UP001596425">
    <property type="component" value="Unassembled WGS sequence"/>
</dbReference>
<dbReference type="InterPro" id="IPR011008">
    <property type="entry name" value="Dimeric_a/b-barrel"/>
</dbReference>
<comment type="caution">
    <text evidence="3">The sequence shown here is derived from an EMBL/GenBank/DDBJ whole genome shotgun (WGS) entry which is preliminary data.</text>
</comment>
<dbReference type="Pfam" id="PF03795">
    <property type="entry name" value="YCII"/>
    <property type="match status" value="1"/>
</dbReference>
<dbReference type="RefSeq" id="WP_193191872.1">
    <property type="nucleotide sequence ID" value="NZ_JACZFR010000025.1"/>
</dbReference>
<dbReference type="PANTHER" id="PTHR37828">
    <property type="entry name" value="GSR2449 PROTEIN"/>
    <property type="match status" value="1"/>
</dbReference>
<evidence type="ECO:0000313" key="4">
    <source>
        <dbReference type="Proteomes" id="UP001596425"/>
    </source>
</evidence>
<feature type="domain" description="YCII-related" evidence="2">
    <location>
        <begin position="1"/>
        <end position="79"/>
    </location>
</feature>
<gene>
    <name evidence="3" type="ORF">ACFQBM_05890</name>
</gene>
<comment type="similarity">
    <text evidence="1">Belongs to the YciI family.</text>
</comment>
<reference evidence="4" key="1">
    <citation type="journal article" date="2019" name="Int. J. Syst. Evol. Microbiol.">
        <title>The Global Catalogue of Microorganisms (GCM) 10K type strain sequencing project: providing services to taxonomists for standard genome sequencing and annotation.</title>
        <authorList>
            <consortium name="The Broad Institute Genomics Platform"/>
            <consortium name="The Broad Institute Genome Sequencing Center for Infectious Disease"/>
            <person name="Wu L."/>
            <person name="Ma J."/>
        </authorList>
    </citation>
    <scope>NUCLEOTIDE SEQUENCE [LARGE SCALE GENOMIC DNA]</scope>
    <source>
        <strain evidence="4">CGMCC 1.13718</strain>
    </source>
</reference>
<dbReference type="InterPro" id="IPR005545">
    <property type="entry name" value="YCII"/>
</dbReference>
<keyword evidence="4" id="KW-1185">Reference proteome</keyword>
<accession>A0ABW1YMX9</accession>
<dbReference type="SUPFAM" id="SSF54909">
    <property type="entry name" value="Dimeric alpha+beta barrel"/>
    <property type="match status" value="1"/>
</dbReference>
<organism evidence="3 4">
    <name type="scientific">Microbulbifer taiwanensis</name>
    <dbReference type="NCBI Taxonomy" id="986746"/>
    <lineage>
        <taxon>Bacteria</taxon>
        <taxon>Pseudomonadati</taxon>
        <taxon>Pseudomonadota</taxon>
        <taxon>Gammaproteobacteria</taxon>
        <taxon>Cellvibrionales</taxon>
        <taxon>Microbulbiferaceae</taxon>
        <taxon>Microbulbifer</taxon>
    </lineage>
</organism>